<dbReference type="Pfam" id="PF13847">
    <property type="entry name" value="Methyltransf_31"/>
    <property type="match status" value="1"/>
</dbReference>
<dbReference type="Proteomes" id="UP000318453">
    <property type="component" value="Chromosome"/>
</dbReference>
<dbReference type="KEGG" id="enn:FRE64_15970"/>
<dbReference type="OrthoDB" id="43862at2"/>
<evidence type="ECO:0000259" key="1">
    <source>
        <dbReference type="Pfam" id="PF13847"/>
    </source>
</evidence>
<dbReference type="AlphaFoldDB" id="A0A5B8NPP2"/>
<dbReference type="InterPro" id="IPR050447">
    <property type="entry name" value="Erg6_SMT_methyltransf"/>
</dbReference>
<dbReference type="GO" id="GO:0008168">
    <property type="term" value="F:methyltransferase activity"/>
    <property type="evidence" value="ECO:0007669"/>
    <property type="project" value="UniProtKB-KW"/>
</dbReference>
<gene>
    <name evidence="2" type="ORF">FRE64_15970</name>
</gene>
<keyword evidence="3" id="KW-1185">Reference proteome</keyword>
<dbReference type="GO" id="GO:0032259">
    <property type="term" value="P:methylation"/>
    <property type="evidence" value="ECO:0007669"/>
    <property type="project" value="UniProtKB-KW"/>
</dbReference>
<dbReference type="EMBL" id="CP042326">
    <property type="protein sequence ID" value="QDZ41303.1"/>
    <property type="molecule type" value="Genomic_DNA"/>
</dbReference>
<keyword evidence="2" id="KW-0489">Methyltransferase</keyword>
<evidence type="ECO:0000313" key="2">
    <source>
        <dbReference type="EMBL" id="QDZ41303.1"/>
    </source>
</evidence>
<dbReference type="RefSeq" id="WP_146297137.1">
    <property type="nucleotide sequence ID" value="NZ_CP042326.1"/>
</dbReference>
<dbReference type="SUPFAM" id="SSF53335">
    <property type="entry name" value="S-adenosyl-L-methionine-dependent methyltransferases"/>
    <property type="match status" value="1"/>
</dbReference>
<proteinExistence type="predicted"/>
<dbReference type="CDD" id="cd02440">
    <property type="entry name" value="AdoMet_MTases"/>
    <property type="match status" value="1"/>
</dbReference>
<evidence type="ECO:0000313" key="3">
    <source>
        <dbReference type="Proteomes" id="UP000318453"/>
    </source>
</evidence>
<dbReference type="Gene3D" id="3.40.50.150">
    <property type="entry name" value="Vaccinia Virus protein VP39"/>
    <property type="match status" value="1"/>
</dbReference>
<dbReference type="InterPro" id="IPR029063">
    <property type="entry name" value="SAM-dependent_MTases_sf"/>
</dbReference>
<organism evidence="2 3">
    <name type="scientific">Euhalothece natronophila Z-M001</name>
    <dbReference type="NCBI Taxonomy" id="522448"/>
    <lineage>
        <taxon>Bacteria</taxon>
        <taxon>Bacillati</taxon>
        <taxon>Cyanobacteriota</taxon>
        <taxon>Cyanophyceae</taxon>
        <taxon>Oscillatoriophycideae</taxon>
        <taxon>Chroococcales</taxon>
        <taxon>Halothecacae</taxon>
        <taxon>Halothece cluster</taxon>
        <taxon>Euhalothece</taxon>
    </lineage>
</organism>
<reference evidence="2" key="1">
    <citation type="submission" date="2019-08" db="EMBL/GenBank/DDBJ databases">
        <title>Carotenoids and Carotenoid Binding Proteins in the Halophilic Cyanobacterium Euhalothece sp. ZM00.</title>
        <authorList>
            <person name="Cho S.M."/>
            <person name="Song J.Y."/>
            <person name="Park Y.-I."/>
        </authorList>
    </citation>
    <scope>NUCLEOTIDE SEQUENCE [LARGE SCALE GENOMIC DNA]</scope>
    <source>
        <strain evidence="2">Z-M001</strain>
    </source>
</reference>
<accession>A0A5B8NPP2</accession>
<feature type="domain" description="Methyltransferase" evidence="1">
    <location>
        <begin position="44"/>
        <end position="185"/>
    </location>
</feature>
<dbReference type="PANTHER" id="PTHR44068:SF11">
    <property type="entry name" value="GERANYL DIPHOSPHATE 2-C-METHYLTRANSFERASE"/>
    <property type="match status" value="1"/>
</dbReference>
<protein>
    <submittedName>
        <fullName evidence="2">Methyltransferase domain-containing protein</fullName>
    </submittedName>
</protein>
<keyword evidence="2" id="KW-0808">Transferase</keyword>
<name>A0A5B8NPP2_9CHRO</name>
<dbReference type="PANTHER" id="PTHR44068">
    <property type="entry name" value="ZGC:194242"/>
    <property type="match status" value="1"/>
</dbReference>
<dbReference type="InterPro" id="IPR025714">
    <property type="entry name" value="Methyltranfer_dom"/>
</dbReference>
<sequence>MTTTKSNSKPLAGHEVLAKAGKTVLRPGGLEATRQLLDWANFQSGQTVLELAASFGKSAIWLAQRYGVRVIGIERNPNSVRIAQDNIRKAGLEGQVEVREGDIFHLDQIHEQFDYVFAEAILTMQSSTGKAKILAGIANVLKPQGKFLSHEMLGLGDKEEMDRALSQSIRVNAQPLSETEWQDLFQQARLTIQHSKTGEMGLLNPKRVIEDEGFFQAIKIAWNVLTNAEIRPRVLQMKQVFNQYRDQLGYIAICASKEE</sequence>